<name>A0AAD9R602_ACRCE</name>
<keyword evidence="8" id="KW-1185">Reference proteome</keyword>
<proteinExistence type="predicted"/>
<evidence type="ECO:0000313" key="7">
    <source>
        <dbReference type="EMBL" id="KAK2573669.1"/>
    </source>
</evidence>
<evidence type="ECO:0000256" key="5">
    <source>
        <dbReference type="SAM" id="SignalP"/>
    </source>
</evidence>
<organism evidence="7 8">
    <name type="scientific">Acropora cervicornis</name>
    <name type="common">Staghorn coral</name>
    <dbReference type="NCBI Taxonomy" id="6130"/>
    <lineage>
        <taxon>Eukaryota</taxon>
        <taxon>Metazoa</taxon>
        <taxon>Cnidaria</taxon>
        <taxon>Anthozoa</taxon>
        <taxon>Hexacorallia</taxon>
        <taxon>Scleractinia</taxon>
        <taxon>Astrocoeniina</taxon>
        <taxon>Acroporidae</taxon>
        <taxon>Acropora</taxon>
    </lineage>
</organism>
<dbReference type="GO" id="GO:0060070">
    <property type="term" value="P:canonical Wnt signaling pathway"/>
    <property type="evidence" value="ECO:0007669"/>
    <property type="project" value="TreeGrafter"/>
</dbReference>
<comment type="caution">
    <text evidence="3">Lacks conserved residue(s) required for the propagation of feature annotation.</text>
</comment>
<dbReference type="PANTHER" id="PTHR11309">
    <property type="entry name" value="FRIZZLED"/>
    <property type="match status" value="1"/>
</dbReference>
<dbReference type="AlphaFoldDB" id="A0AAD9R602"/>
<evidence type="ECO:0000256" key="2">
    <source>
        <dbReference type="ARBA" id="ARBA00023157"/>
    </source>
</evidence>
<dbReference type="CDD" id="cd07066">
    <property type="entry name" value="CRD_FZ"/>
    <property type="match status" value="2"/>
</dbReference>
<gene>
    <name evidence="7" type="ORF">P5673_001352</name>
</gene>
<keyword evidence="2" id="KW-1015">Disulfide bond</keyword>
<keyword evidence="4" id="KW-1133">Transmembrane helix</keyword>
<accession>A0AAD9R602</accession>
<evidence type="ECO:0000256" key="1">
    <source>
        <dbReference type="ARBA" id="ARBA00022473"/>
    </source>
</evidence>
<feature type="domain" description="FZ" evidence="6">
    <location>
        <begin position="27"/>
        <end position="151"/>
    </location>
</feature>
<comment type="caution">
    <text evidence="7">The sequence shown here is derived from an EMBL/GenBank/DDBJ whole genome shotgun (WGS) entry which is preliminary data.</text>
</comment>
<dbReference type="Pfam" id="PF01392">
    <property type="entry name" value="Fz"/>
    <property type="match status" value="2"/>
</dbReference>
<reference evidence="7" key="2">
    <citation type="journal article" date="2023" name="Science">
        <title>Genomic signatures of disease resistance in endangered staghorn corals.</title>
        <authorList>
            <person name="Vollmer S.V."/>
            <person name="Selwyn J.D."/>
            <person name="Despard B.A."/>
            <person name="Roesel C.L."/>
        </authorList>
    </citation>
    <scope>NUCLEOTIDE SEQUENCE</scope>
    <source>
        <strain evidence="7">K2</strain>
    </source>
</reference>
<evidence type="ECO:0000313" key="8">
    <source>
        <dbReference type="Proteomes" id="UP001249851"/>
    </source>
</evidence>
<dbReference type="GO" id="GO:0017147">
    <property type="term" value="F:Wnt-protein binding"/>
    <property type="evidence" value="ECO:0007669"/>
    <property type="project" value="TreeGrafter"/>
</dbReference>
<dbReference type="Proteomes" id="UP001249851">
    <property type="component" value="Unassembled WGS sequence"/>
</dbReference>
<dbReference type="EMBL" id="JARQWQ010000002">
    <property type="protein sequence ID" value="KAK2573669.1"/>
    <property type="molecule type" value="Genomic_DNA"/>
</dbReference>
<keyword evidence="4" id="KW-0472">Membrane</keyword>
<protein>
    <recommendedName>
        <fullName evidence="6">FZ domain-containing protein</fullName>
    </recommendedName>
</protein>
<keyword evidence="1" id="KW-0217">Developmental protein</keyword>
<sequence length="722" mass="81045">MERWNCFYLISIRCVLCFLLLLAVRVAEADPCVSLVNSSFEICTNAGYDTTTPFPSYITAAIKSDIAAEVIHAINLTRNCAVKGLAEAIECSSVVPKCNSLGRPILPCREVCAEFLKQCEFHLDVFNLDYLISFCLVLPTNSSNCAPCMVPPNFTTNSSVPGPLDRGCHEVIIPVCKDLGLYDHTLSSIPAQKHYYAWMYDKNYTDNNPETEFPDFVQKLLDKYPKCQENIKKLFCGEHLPPCFPGESPRLYSLCQPLCDQIAFDCPEFFSDDLSAEEYCSTMAKGNSAHGFCQSNQWPASLSWFPYAESTRAPKTAKRLPQTTPKALDGSARGIKVWAIVVTVLLVVQLMQGLIYKAAGFFYFSVFGESTSVRGCENLVNSPFEICTIAGYNHTIPFPEKLDDSEKRRSAKFLSILLKTFFSCAKPNLAAALECSFMVPKCGSNGQRVYPCKRVCGELLKQCSNSENVDNEMLVEFLIGSCLGLPDEAPDGDNCFEPPNFTTSDSVPSPLDRGCQKLIFPACRKLGIYNYTVASESLQKKFYERLYNRNYTEDNLVQLFPNQTEDVLKKYPKCRKDIEKLFCGQLFPPCFPEEPKMLYKTLCRSVCNRIVAECPSFFSHRFIDVEACALMAEGETSHGFCDQKEWPPPFHWIDYLGQGGPTTTPTKGLKRHEPKGWVIAVAVVISLLAVGLALGGLIWWKWRNKALSHMKYTRQRDEPAIE</sequence>
<keyword evidence="4" id="KW-0812">Transmembrane</keyword>
<feature type="domain" description="FZ" evidence="6">
    <location>
        <begin position="168"/>
        <end position="296"/>
    </location>
</feature>
<dbReference type="GO" id="GO:0005886">
    <property type="term" value="C:plasma membrane"/>
    <property type="evidence" value="ECO:0007669"/>
    <property type="project" value="TreeGrafter"/>
</dbReference>
<evidence type="ECO:0000256" key="4">
    <source>
        <dbReference type="SAM" id="Phobius"/>
    </source>
</evidence>
<dbReference type="PROSITE" id="PS50038">
    <property type="entry name" value="FZ"/>
    <property type="match status" value="4"/>
</dbReference>
<keyword evidence="5" id="KW-0732">Signal</keyword>
<dbReference type="SUPFAM" id="SSF63501">
    <property type="entry name" value="Frizzled cysteine-rich domain"/>
    <property type="match status" value="3"/>
</dbReference>
<dbReference type="GO" id="GO:0042813">
    <property type="term" value="F:Wnt receptor activity"/>
    <property type="evidence" value="ECO:0007669"/>
    <property type="project" value="TreeGrafter"/>
</dbReference>
<dbReference type="InterPro" id="IPR020067">
    <property type="entry name" value="Frizzled_dom"/>
</dbReference>
<dbReference type="InterPro" id="IPR036790">
    <property type="entry name" value="Frizzled_dom_sf"/>
</dbReference>
<evidence type="ECO:0000259" key="6">
    <source>
        <dbReference type="PROSITE" id="PS50038"/>
    </source>
</evidence>
<feature type="signal peptide" evidence="5">
    <location>
        <begin position="1"/>
        <end position="29"/>
    </location>
</feature>
<feature type="transmembrane region" description="Helical" evidence="4">
    <location>
        <begin position="677"/>
        <end position="700"/>
    </location>
</feature>
<evidence type="ECO:0000256" key="3">
    <source>
        <dbReference type="PROSITE-ProRule" id="PRU00090"/>
    </source>
</evidence>
<feature type="chain" id="PRO_5042008244" description="FZ domain-containing protein" evidence="5">
    <location>
        <begin position="30"/>
        <end position="722"/>
    </location>
</feature>
<dbReference type="InterPro" id="IPR015526">
    <property type="entry name" value="Frizzled/SFRP"/>
</dbReference>
<dbReference type="Gene3D" id="1.10.2000.10">
    <property type="entry name" value="Frizzled cysteine-rich domain"/>
    <property type="match status" value="4"/>
</dbReference>
<dbReference type="GO" id="GO:0035567">
    <property type="term" value="P:non-canonical Wnt signaling pathway"/>
    <property type="evidence" value="ECO:0007669"/>
    <property type="project" value="TreeGrafter"/>
</dbReference>
<feature type="domain" description="FZ" evidence="6">
    <location>
        <begin position="371"/>
        <end position="498"/>
    </location>
</feature>
<feature type="domain" description="FZ" evidence="6">
    <location>
        <begin position="515"/>
        <end position="644"/>
    </location>
</feature>
<reference evidence="7" key="1">
    <citation type="journal article" date="2023" name="G3 (Bethesda)">
        <title>Whole genome assembly and annotation of the endangered Caribbean coral Acropora cervicornis.</title>
        <authorList>
            <person name="Selwyn J.D."/>
            <person name="Vollmer S.V."/>
        </authorList>
    </citation>
    <scope>NUCLEOTIDE SEQUENCE</scope>
    <source>
        <strain evidence="7">K2</strain>
    </source>
</reference>